<dbReference type="InterPro" id="IPR008952">
    <property type="entry name" value="Tetraspanin_EC2_sf"/>
</dbReference>
<sequence length="230" mass="25597">MAQGCLKCLKYTMCVANFLCFLCGVAVLGFGVYIMVNFEMAALTPTLATFKVANALLISGIIITCVSFLGFVGALKENRCLLLTFFLLLFLLMLVELTAACLLLMYEAKISELVQTDLKKGLDQVKQKPGNSSDVMWDLVQQRLDCCGVENVTDWGEKVPESCCKNNCTTNRVYRNKLQGCLPVMKNIFEEHFLITGISVIVLCIIEVWGMCFAMTLYCHISRSGLGYKL</sequence>
<evidence type="ECO:0000256" key="2">
    <source>
        <dbReference type="ARBA" id="ARBA00006840"/>
    </source>
</evidence>
<proteinExistence type="inferred from homology"/>
<feature type="transmembrane region" description="Helical" evidence="7">
    <location>
        <begin position="12"/>
        <end position="36"/>
    </location>
</feature>
<comment type="similarity">
    <text evidence="2 7">Belongs to the tetraspanin (TM4SF) family.</text>
</comment>
<dbReference type="InParanoid" id="A0A3Q3S9Y3"/>
<feature type="transmembrane region" description="Helical" evidence="7">
    <location>
        <begin position="82"/>
        <end position="106"/>
    </location>
</feature>
<evidence type="ECO:0000256" key="6">
    <source>
        <dbReference type="PIRSR" id="PIRSR002419-1"/>
    </source>
</evidence>
<dbReference type="Gene3D" id="1.10.1450.10">
    <property type="entry name" value="Tetraspanin"/>
    <property type="match status" value="1"/>
</dbReference>
<dbReference type="GO" id="GO:0005886">
    <property type="term" value="C:plasma membrane"/>
    <property type="evidence" value="ECO:0007669"/>
    <property type="project" value="TreeGrafter"/>
</dbReference>
<dbReference type="PIRSF" id="PIRSF002419">
    <property type="entry name" value="Tetraspanin"/>
    <property type="match status" value="1"/>
</dbReference>
<dbReference type="AlphaFoldDB" id="A0A3Q3S9Y3"/>
<keyword evidence="4 7" id="KW-1133">Transmembrane helix</keyword>
<accession>A0A3Q3S9Y3</accession>
<dbReference type="InterPro" id="IPR018499">
    <property type="entry name" value="Tetraspanin/Peripherin"/>
</dbReference>
<dbReference type="Pfam" id="PF00335">
    <property type="entry name" value="Tetraspanin"/>
    <property type="match status" value="1"/>
</dbReference>
<dbReference type="PANTHER" id="PTHR19282">
    <property type="entry name" value="TETRASPANIN"/>
    <property type="match status" value="1"/>
</dbReference>
<keyword evidence="6" id="KW-1015">Disulfide bond</keyword>
<evidence type="ECO:0000256" key="1">
    <source>
        <dbReference type="ARBA" id="ARBA00004141"/>
    </source>
</evidence>
<dbReference type="SUPFAM" id="SSF48652">
    <property type="entry name" value="Tetraspanin"/>
    <property type="match status" value="1"/>
</dbReference>
<keyword evidence="3 7" id="KW-0812">Transmembrane</keyword>
<reference evidence="8" key="2">
    <citation type="submission" date="2025-09" db="UniProtKB">
        <authorList>
            <consortium name="Ensembl"/>
        </authorList>
    </citation>
    <scope>IDENTIFICATION</scope>
</reference>
<feature type="disulfide bond" evidence="6">
    <location>
        <begin position="146"/>
        <end position="181"/>
    </location>
</feature>
<dbReference type="FunCoup" id="A0A3Q3S9Y3">
    <property type="interactions" value="49"/>
</dbReference>
<name>A0A3Q3S9Y3_9TELE</name>
<evidence type="ECO:0000256" key="4">
    <source>
        <dbReference type="ARBA" id="ARBA00022989"/>
    </source>
</evidence>
<keyword evidence="9" id="KW-1185">Reference proteome</keyword>
<keyword evidence="5 7" id="KW-0472">Membrane</keyword>
<dbReference type="GeneTree" id="ENSGT00940000159669"/>
<dbReference type="OrthoDB" id="432835at2759"/>
<evidence type="ECO:0000256" key="3">
    <source>
        <dbReference type="ARBA" id="ARBA00022692"/>
    </source>
</evidence>
<dbReference type="PRINTS" id="PR00259">
    <property type="entry name" value="TMFOUR"/>
</dbReference>
<feature type="transmembrane region" description="Helical" evidence="7">
    <location>
        <begin position="193"/>
        <end position="219"/>
    </location>
</feature>
<dbReference type="RefSeq" id="XP_026185326.1">
    <property type="nucleotide sequence ID" value="XM_026329541.2"/>
</dbReference>
<evidence type="ECO:0000256" key="7">
    <source>
        <dbReference type="RuleBase" id="RU361218"/>
    </source>
</evidence>
<dbReference type="GeneID" id="113143903"/>
<dbReference type="STRING" id="205130.ENSMAMP00000020395"/>
<evidence type="ECO:0000313" key="8">
    <source>
        <dbReference type="Ensembl" id="ENSMAMP00000020395.1"/>
    </source>
</evidence>
<evidence type="ECO:0000256" key="5">
    <source>
        <dbReference type="ARBA" id="ARBA00023136"/>
    </source>
</evidence>
<feature type="disulfide bond" evidence="6">
    <location>
        <begin position="147"/>
        <end position="164"/>
    </location>
</feature>
<dbReference type="Ensembl" id="ENSMAMT00000020930.2">
    <property type="protein sequence ID" value="ENSMAMP00000020395.1"/>
    <property type="gene ID" value="ENSMAMG00000013739.2"/>
</dbReference>
<organism evidence="8 9">
    <name type="scientific">Mastacembelus armatus</name>
    <name type="common">zig-zag eel</name>
    <dbReference type="NCBI Taxonomy" id="205130"/>
    <lineage>
        <taxon>Eukaryota</taxon>
        <taxon>Metazoa</taxon>
        <taxon>Chordata</taxon>
        <taxon>Craniata</taxon>
        <taxon>Vertebrata</taxon>
        <taxon>Euteleostomi</taxon>
        <taxon>Actinopterygii</taxon>
        <taxon>Neopterygii</taxon>
        <taxon>Teleostei</taxon>
        <taxon>Neoteleostei</taxon>
        <taxon>Acanthomorphata</taxon>
        <taxon>Anabantaria</taxon>
        <taxon>Synbranchiformes</taxon>
        <taxon>Mastacembelidae</taxon>
        <taxon>Mastacembelus</taxon>
    </lineage>
</organism>
<protein>
    <recommendedName>
        <fullName evidence="7">Tetraspanin</fullName>
    </recommendedName>
</protein>
<dbReference type="Proteomes" id="UP000261640">
    <property type="component" value="Unplaced"/>
</dbReference>
<dbReference type="InterPro" id="IPR000301">
    <property type="entry name" value="Tetraspanin_animals"/>
</dbReference>
<evidence type="ECO:0000313" key="9">
    <source>
        <dbReference type="Proteomes" id="UP000261640"/>
    </source>
</evidence>
<feature type="transmembrane region" description="Helical" evidence="7">
    <location>
        <begin position="56"/>
        <end position="75"/>
    </location>
</feature>
<dbReference type="PANTHER" id="PTHR19282:SF39">
    <property type="entry name" value="LEUKOCYTE SURFACE ANTIGEN CD53"/>
    <property type="match status" value="1"/>
</dbReference>
<reference evidence="8" key="1">
    <citation type="submission" date="2025-08" db="UniProtKB">
        <authorList>
            <consortium name="Ensembl"/>
        </authorList>
    </citation>
    <scope>IDENTIFICATION</scope>
</reference>
<comment type="subcellular location">
    <subcellularLocation>
        <location evidence="1 7">Membrane</location>
        <topology evidence="1 7">Multi-pass membrane protein</topology>
    </subcellularLocation>
</comment>